<evidence type="ECO:0000313" key="1">
    <source>
        <dbReference type="EMBL" id="QFR57388.1"/>
    </source>
</evidence>
<sequence length="91" mass="10729">MQKITLNAYSSPPLQGQELVLTWLEKEKGKPVVRTMSGFQMLGMWYEKNVLVCELYSPKSKRRVMSTFQAVCENFYWEGKTKKLCEHYEVK</sequence>
<organism evidence="1 2">
    <name type="scientific">Klebsiella phage AmPh_EK80</name>
    <dbReference type="NCBI Taxonomy" id="2653643"/>
    <lineage>
        <taxon>Viruses</taxon>
        <taxon>Duplodnaviria</taxon>
        <taxon>Heunggongvirae</taxon>
        <taxon>Uroviricota</taxon>
        <taxon>Caudoviricetes</taxon>
        <taxon>Demerecviridae</taxon>
        <taxon>Sugarlandvirus</taxon>
        <taxon>Sugarlandvirus AmPhEK80</taxon>
    </lineage>
</organism>
<evidence type="ECO:0000313" key="2">
    <source>
        <dbReference type="Proteomes" id="UP000325609"/>
    </source>
</evidence>
<reference evidence="1 2" key="1">
    <citation type="submission" date="2019-09" db="EMBL/GenBank/DDBJ databases">
        <title>Klebsiella pneumoniae ST258 genomic variability and bacteriophage susceptibility.</title>
        <authorList>
            <person name="Venturini C."/>
            <person name="Ben Zakour N."/>
            <person name="Bowring B."/>
            <person name="Morales S."/>
            <person name="Cole R."/>
            <person name="Kovach Z."/>
            <person name="Branston S."/>
            <person name="Kettle E."/>
            <person name="Thomson N."/>
            <person name="Iredell J."/>
        </authorList>
    </citation>
    <scope>NUCLEOTIDE SEQUENCE [LARGE SCALE GENOMIC DNA]</scope>
</reference>
<gene>
    <name evidence="1" type="ORF">AmPhEK80_0138</name>
</gene>
<dbReference type="Proteomes" id="UP000325609">
    <property type="component" value="Segment"/>
</dbReference>
<proteinExistence type="predicted"/>
<dbReference type="EMBL" id="MN434094">
    <property type="protein sequence ID" value="QFR57388.1"/>
    <property type="molecule type" value="Genomic_DNA"/>
</dbReference>
<accession>A0A5P8PKW2</accession>
<name>A0A5P8PKW2_9CAUD</name>
<protein>
    <submittedName>
        <fullName evidence="1">Uncharacterized protein</fullName>
    </submittedName>
</protein>
<keyword evidence="2" id="KW-1185">Reference proteome</keyword>